<protein>
    <submittedName>
        <fullName evidence="1">Uncharacterized protein</fullName>
    </submittedName>
</protein>
<comment type="caution">
    <text evidence="1">The sequence shown here is derived from an EMBL/GenBank/DDBJ whole genome shotgun (WGS) entry which is preliminary data.</text>
</comment>
<gene>
    <name evidence="1" type="ORF">FDK13_33580</name>
</gene>
<dbReference type="Proteomes" id="UP000304900">
    <property type="component" value="Unassembled WGS sequence"/>
</dbReference>
<evidence type="ECO:0000313" key="1">
    <source>
        <dbReference type="EMBL" id="TKT85696.1"/>
    </source>
</evidence>
<organism evidence="1 2">
    <name type="scientific">Dyadobacter frigoris</name>
    <dbReference type="NCBI Taxonomy" id="2576211"/>
    <lineage>
        <taxon>Bacteria</taxon>
        <taxon>Pseudomonadati</taxon>
        <taxon>Bacteroidota</taxon>
        <taxon>Cytophagia</taxon>
        <taxon>Cytophagales</taxon>
        <taxon>Spirosomataceae</taxon>
        <taxon>Dyadobacter</taxon>
    </lineage>
</organism>
<evidence type="ECO:0000313" key="2">
    <source>
        <dbReference type="Proteomes" id="UP000304900"/>
    </source>
</evidence>
<reference evidence="1 2" key="1">
    <citation type="submission" date="2019-05" db="EMBL/GenBank/DDBJ databases">
        <title>Dyadobacter AR-3-8 sp. nov., isolated from arctic soil.</title>
        <authorList>
            <person name="Chaudhary D.K."/>
        </authorList>
    </citation>
    <scope>NUCLEOTIDE SEQUENCE [LARGE SCALE GENOMIC DNA]</scope>
    <source>
        <strain evidence="1 2">AR-3-8</strain>
    </source>
</reference>
<accession>A0A4U6CNM5</accession>
<sequence length="132" mass="15370">MRSFIAYIVLFSIMLPTLSPWGTVAYFHVNRAYIAKVFCENRNRPALLCNGKCYLAKLLKKQQEKKDKETTERVENTPVAQLFYLPVFSFTFGEKLFVRKKPVYFAYTLSRYLAFLGQIIRPPRFSGAFSGF</sequence>
<dbReference type="EMBL" id="SZVO01000029">
    <property type="protein sequence ID" value="TKT85696.1"/>
    <property type="molecule type" value="Genomic_DNA"/>
</dbReference>
<dbReference type="AlphaFoldDB" id="A0A4U6CNM5"/>
<dbReference type="OrthoDB" id="980645at2"/>
<keyword evidence="2" id="KW-1185">Reference proteome</keyword>
<name>A0A4U6CNM5_9BACT</name>
<proteinExistence type="predicted"/>